<evidence type="ECO:0000256" key="12">
    <source>
        <dbReference type="ARBA" id="ARBA00022984"/>
    </source>
</evidence>
<dbReference type="InterPro" id="IPR011601">
    <property type="entry name" value="MurB_C"/>
</dbReference>
<dbReference type="Gene3D" id="3.30.43.10">
    <property type="entry name" value="Uridine Diphospho-n-acetylenolpyruvylglucosamine Reductase, domain 2"/>
    <property type="match status" value="1"/>
</dbReference>
<dbReference type="GO" id="GO:0008762">
    <property type="term" value="F:UDP-N-acetylmuramate dehydrogenase activity"/>
    <property type="evidence" value="ECO:0007669"/>
    <property type="project" value="UniProtKB-UniRule"/>
</dbReference>
<dbReference type="PROSITE" id="PS51387">
    <property type="entry name" value="FAD_PCMH"/>
    <property type="match status" value="1"/>
</dbReference>
<dbReference type="Proteomes" id="UP000225108">
    <property type="component" value="Unassembled WGS sequence"/>
</dbReference>
<proteinExistence type="inferred from homology"/>
<dbReference type="RefSeq" id="WP_099381332.1">
    <property type="nucleotide sequence ID" value="NZ_PEBD01000004.1"/>
</dbReference>
<evidence type="ECO:0000256" key="8">
    <source>
        <dbReference type="ARBA" id="ARBA00022630"/>
    </source>
</evidence>
<dbReference type="PANTHER" id="PTHR21071">
    <property type="entry name" value="UDP-N-ACETYLENOLPYRUVOYLGLUCOSAMINE REDUCTASE"/>
    <property type="match status" value="1"/>
</dbReference>
<evidence type="ECO:0000256" key="16">
    <source>
        <dbReference type="ARBA" id="ARBA00048914"/>
    </source>
</evidence>
<evidence type="ECO:0000256" key="1">
    <source>
        <dbReference type="ARBA" id="ARBA00001974"/>
    </source>
</evidence>
<dbReference type="EMBL" id="PEBD01000004">
    <property type="protein sequence ID" value="PHV68180.1"/>
    <property type="molecule type" value="Genomic_DNA"/>
</dbReference>
<feature type="active site" description="Proton donor" evidence="17">
    <location>
        <position position="247"/>
    </location>
</feature>
<evidence type="ECO:0000256" key="13">
    <source>
        <dbReference type="ARBA" id="ARBA00023002"/>
    </source>
</evidence>
<protein>
    <recommendedName>
        <fullName evidence="17">UDP-N-acetylenolpyruvoylglucosamine reductase</fullName>
        <ecNumber evidence="17">1.3.1.98</ecNumber>
    </recommendedName>
    <alternativeName>
        <fullName evidence="17">UDP-N-acetylmuramate dehydrogenase</fullName>
    </alternativeName>
</protein>
<keyword evidence="11 17" id="KW-0133">Cell shape</keyword>
<evidence type="ECO:0000313" key="19">
    <source>
        <dbReference type="EMBL" id="PHV68180.1"/>
    </source>
</evidence>
<dbReference type="InterPro" id="IPR003170">
    <property type="entry name" value="MurB"/>
</dbReference>
<evidence type="ECO:0000313" key="20">
    <source>
        <dbReference type="Proteomes" id="UP000225108"/>
    </source>
</evidence>
<evidence type="ECO:0000256" key="15">
    <source>
        <dbReference type="ARBA" id="ARBA00023316"/>
    </source>
</evidence>
<evidence type="ECO:0000256" key="3">
    <source>
        <dbReference type="ARBA" id="ARBA00004496"/>
    </source>
</evidence>
<evidence type="ECO:0000256" key="10">
    <source>
        <dbReference type="ARBA" id="ARBA00022857"/>
    </source>
</evidence>
<evidence type="ECO:0000256" key="17">
    <source>
        <dbReference type="HAMAP-Rule" id="MF_00037"/>
    </source>
</evidence>
<sequence>MSAGYRCWVATQTDNRVPLAKMTTLRVGGPASEVITCPDAGSLIETVRDLDEAGIPVLLVGGGSNLVVGDDGFDGTVVRIAGTDLDWGDDQVTADAGVNWDALVAQSVERGFGGLECLSGIPGSVGATPVQNVGAYGVEVGALMRSVQLLDRQTGAVNWVDPGDLELAYRSSRLKRRSDEVVIRVSFRLNADGLSQPIRYGELARTLGVGEGERASAAEVRAAVLALRAGKGMVLDPDDHDTWSVGSFFTNPIVPQEHLPTVLTRIVDELGDDAKVPQFPAEGGVKMSAGWLIERAGFGRGFPGTDAPARLSTKHSLAVTNRGNARTSDIIDLARQVRDGVHARFGLWLEPEPVLVGCSL</sequence>
<dbReference type="InterPro" id="IPR036318">
    <property type="entry name" value="FAD-bd_PCMH-like_sf"/>
</dbReference>
<dbReference type="AlphaFoldDB" id="A0A2G3PR03"/>
<keyword evidence="9 17" id="KW-0274">FAD</keyword>
<dbReference type="Pfam" id="PF02873">
    <property type="entry name" value="MurB_C"/>
    <property type="match status" value="1"/>
</dbReference>
<evidence type="ECO:0000256" key="2">
    <source>
        <dbReference type="ARBA" id="ARBA00003921"/>
    </source>
</evidence>
<dbReference type="InterPro" id="IPR006094">
    <property type="entry name" value="Oxid_FAD_bind_N"/>
</dbReference>
<feature type="domain" description="FAD-binding PCMH-type" evidence="18">
    <location>
        <begin position="27"/>
        <end position="192"/>
    </location>
</feature>
<keyword evidence="14 17" id="KW-0131">Cell cycle</keyword>
<dbReference type="GO" id="GO:0009252">
    <property type="term" value="P:peptidoglycan biosynthetic process"/>
    <property type="evidence" value="ECO:0007669"/>
    <property type="project" value="UniProtKB-UniRule"/>
</dbReference>
<keyword evidence="15 17" id="KW-0961">Cell wall biogenesis/degradation</keyword>
<dbReference type="Gene3D" id="3.90.78.10">
    <property type="entry name" value="UDP-N-acetylenolpyruvoylglucosamine reductase, C-terminal domain"/>
    <property type="match status" value="1"/>
</dbReference>
<organism evidence="19 20">
    <name type="scientific">Williamsia marianensis</name>
    <dbReference type="NCBI Taxonomy" id="85044"/>
    <lineage>
        <taxon>Bacteria</taxon>
        <taxon>Bacillati</taxon>
        <taxon>Actinomycetota</taxon>
        <taxon>Actinomycetes</taxon>
        <taxon>Mycobacteriales</taxon>
        <taxon>Nocardiaceae</taxon>
        <taxon>Williamsia</taxon>
    </lineage>
</organism>
<dbReference type="GO" id="GO:0005829">
    <property type="term" value="C:cytosol"/>
    <property type="evidence" value="ECO:0007669"/>
    <property type="project" value="TreeGrafter"/>
</dbReference>
<evidence type="ECO:0000256" key="11">
    <source>
        <dbReference type="ARBA" id="ARBA00022960"/>
    </source>
</evidence>
<dbReference type="Gene3D" id="3.30.465.10">
    <property type="match status" value="1"/>
</dbReference>
<dbReference type="EC" id="1.3.1.98" evidence="17"/>
<dbReference type="NCBIfam" id="NF010478">
    <property type="entry name" value="PRK13903.1"/>
    <property type="match status" value="1"/>
</dbReference>
<dbReference type="NCBIfam" id="TIGR00179">
    <property type="entry name" value="murB"/>
    <property type="match status" value="1"/>
</dbReference>
<dbReference type="InterPro" id="IPR016169">
    <property type="entry name" value="FAD-bd_PCMH_sub2"/>
</dbReference>
<comment type="similarity">
    <text evidence="5 17">Belongs to the MurB family.</text>
</comment>
<gene>
    <name evidence="17" type="primary">murB</name>
    <name evidence="19" type="ORF">CSW57_02700</name>
</gene>
<evidence type="ECO:0000256" key="7">
    <source>
        <dbReference type="ARBA" id="ARBA00022618"/>
    </source>
</evidence>
<comment type="function">
    <text evidence="2 17">Cell wall formation.</text>
</comment>
<comment type="pathway">
    <text evidence="4 17">Cell wall biogenesis; peptidoglycan biosynthesis.</text>
</comment>
<comment type="caution">
    <text evidence="19">The sequence shown here is derived from an EMBL/GenBank/DDBJ whole genome shotgun (WGS) entry which is preliminary data.</text>
</comment>
<dbReference type="GO" id="GO:0051301">
    <property type="term" value="P:cell division"/>
    <property type="evidence" value="ECO:0007669"/>
    <property type="project" value="UniProtKB-KW"/>
</dbReference>
<dbReference type="InterPro" id="IPR036635">
    <property type="entry name" value="MurB_C_sf"/>
</dbReference>
<dbReference type="SUPFAM" id="SSF56176">
    <property type="entry name" value="FAD-binding/transporter-associated domain-like"/>
    <property type="match status" value="1"/>
</dbReference>
<evidence type="ECO:0000256" key="14">
    <source>
        <dbReference type="ARBA" id="ARBA00023306"/>
    </source>
</evidence>
<dbReference type="UniPathway" id="UPA00219"/>
<dbReference type="GO" id="GO:0071949">
    <property type="term" value="F:FAD binding"/>
    <property type="evidence" value="ECO:0007669"/>
    <property type="project" value="InterPro"/>
</dbReference>
<reference evidence="19 20" key="1">
    <citation type="submission" date="2017-10" db="EMBL/GenBank/DDBJ databases">
        <title>The draft genome sequence of Williamsia sp. BULT 1.1 isolated from the semi-arid grassland soils from South Africa.</title>
        <authorList>
            <person name="Kabwe M.H."/>
            <person name="Govender N."/>
            <person name="Mutseka Lunga P."/>
            <person name="Vikram S."/>
            <person name="Makhalanyane T.P."/>
        </authorList>
    </citation>
    <scope>NUCLEOTIDE SEQUENCE [LARGE SCALE GENOMIC DNA]</scope>
    <source>
        <strain evidence="19 20">BULT 1.1</strain>
    </source>
</reference>
<keyword evidence="8 17" id="KW-0285">Flavoprotein</keyword>
<dbReference type="SUPFAM" id="SSF56194">
    <property type="entry name" value="Uridine diphospho-N-Acetylenolpyruvylglucosamine reductase, MurB, C-terminal domain"/>
    <property type="match status" value="1"/>
</dbReference>
<evidence type="ECO:0000256" key="5">
    <source>
        <dbReference type="ARBA" id="ARBA00010485"/>
    </source>
</evidence>
<dbReference type="HAMAP" id="MF_00037">
    <property type="entry name" value="MurB"/>
    <property type="match status" value="1"/>
</dbReference>
<keyword evidence="10 17" id="KW-0521">NADP</keyword>
<dbReference type="InterPro" id="IPR016167">
    <property type="entry name" value="FAD-bd_PCMH_sub1"/>
</dbReference>
<evidence type="ECO:0000259" key="18">
    <source>
        <dbReference type="PROSITE" id="PS51387"/>
    </source>
</evidence>
<dbReference type="GO" id="GO:0008360">
    <property type="term" value="P:regulation of cell shape"/>
    <property type="evidence" value="ECO:0007669"/>
    <property type="project" value="UniProtKB-KW"/>
</dbReference>
<dbReference type="PANTHER" id="PTHR21071:SF4">
    <property type="entry name" value="UDP-N-ACETYLENOLPYRUVOYLGLUCOSAMINE REDUCTASE"/>
    <property type="match status" value="1"/>
</dbReference>
<feature type="active site" evidence="17">
    <location>
        <position position="352"/>
    </location>
</feature>
<accession>A0A2G3PR03</accession>
<keyword evidence="13 17" id="KW-0560">Oxidoreductase</keyword>
<keyword evidence="6 17" id="KW-0963">Cytoplasm</keyword>
<comment type="catalytic activity">
    <reaction evidence="16 17">
        <text>UDP-N-acetyl-alpha-D-muramate + NADP(+) = UDP-N-acetyl-3-O-(1-carboxyvinyl)-alpha-D-glucosamine + NADPH + H(+)</text>
        <dbReference type="Rhea" id="RHEA:12248"/>
        <dbReference type="ChEBI" id="CHEBI:15378"/>
        <dbReference type="ChEBI" id="CHEBI:57783"/>
        <dbReference type="ChEBI" id="CHEBI:58349"/>
        <dbReference type="ChEBI" id="CHEBI:68483"/>
        <dbReference type="ChEBI" id="CHEBI:70757"/>
        <dbReference type="EC" id="1.3.1.98"/>
    </reaction>
</comment>
<evidence type="ECO:0000256" key="9">
    <source>
        <dbReference type="ARBA" id="ARBA00022827"/>
    </source>
</evidence>
<keyword evidence="7 17" id="KW-0132">Cell division</keyword>
<evidence type="ECO:0000256" key="6">
    <source>
        <dbReference type="ARBA" id="ARBA00022490"/>
    </source>
</evidence>
<feature type="active site" evidence="17">
    <location>
        <position position="170"/>
    </location>
</feature>
<keyword evidence="12 17" id="KW-0573">Peptidoglycan synthesis</keyword>
<name>A0A2G3PR03_WILMA</name>
<dbReference type="GO" id="GO:0071555">
    <property type="term" value="P:cell wall organization"/>
    <property type="evidence" value="ECO:0007669"/>
    <property type="project" value="UniProtKB-KW"/>
</dbReference>
<dbReference type="Pfam" id="PF01565">
    <property type="entry name" value="FAD_binding_4"/>
    <property type="match status" value="1"/>
</dbReference>
<dbReference type="InterPro" id="IPR016166">
    <property type="entry name" value="FAD-bd_PCMH"/>
</dbReference>
<comment type="cofactor">
    <cofactor evidence="1 17">
        <name>FAD</name>
        <dbReference type="ChEBI" id="CHEBI:57692"/>
    </cofactor>
</comment>
<comment type="subcellular location">
    <subcellularLocation>
        <location evidence="3 17">Cytoplasm</location>
    </subcellularLocation>
</comment>
<evidence type="ECO:0000256" key="4">
    <source>
        <dbReference type="ARBA" id="ARBA00004752"/>
    </source>
</evidence>